<comment type="caution">
    <text evidence="2">The sequence shown here is derived from an EMBL/GenBank/DDBJ whole genome shotgun (WGS) entry which is preliminary data.</text>
</comment>
<proteinExistence type="predicted"/>
<keyword evidence="1" id="KW-1133">Transmembrane helix</keyword>
<sequence>MWILPLAAMVIAQYSPRIVRNLLRDRPNQIVLSVFVATFTDTAAGLYTVGVSAGDRSESFPRAAVSGAIALLFLSLVALVYEVHHISHSTQIDEIVRLCEGGHPCIRRHQRVSTPPVL</sequence>
<dbReference type="RefSeq" id="WP_146240408.1">
    <property type="nucleotide sequence ID" value="NZ_QJSP01000005.1"/>
</dbReference>
<feature type="transmembrane region" description="Helical" evidence="1">
    <location>
        <begin position="63"/>
        <end position="81"/>
    </location>
</feature>
<dbReference type="Pfam" id="PF10011">
    <property type="entry name" value="DUF2254"/>
    <property type="match status" value="1"/>
</dbReference>
<gene>
    <name evidence="2" type="ORF">DFR67_10530</name>
</gene>
<organism evidence="2 3">
    <name type="scientific">Williamsia limnetica</name>
    <dbReference type="NCBI Taxonomy" id="882452"/>
    <lineage>
        <taxon>Bacteria</taxon>
        <taxon>Bacillati</taxon>
        <taxon>Actinomycetota</taxon>
        <taxon>Actinomycetes</taxon>
        <taxon>Mycobacteriales</taxon>
        <taxon>Nocardiaceae</taxon>
        <taxon>Williamsia</taxon>
    </lineage>
</organism>
<accession>A0A318RQU4</accession>
<keyword evidence="1" id="KW-0472">Membrane</keyword>
<dbReference type="EMBL" id="QJSP01000005">
    <property type="protein sequence ID" value="PYE17885.1"/>
    <property type="molecule type" value="Genomic_DNA"/>
</dbReference>
<evidence type="ECO:0000256" key="1">
    <source>
        <dbReference type="SAM" id="Phobius"/>
    </source>
</evidence>
<protein>
    <submittedName>
        <fullName evidence="2">Putative membrane protein DUF2254</fullName>
    </submittedName>
</protein>
<dbReference type="AlphaFoldDB" id="A0A318RQU4"/>
<name>A0A318RQU4_WILLI</name>
<dbReference type="OrthoDB" id="2955631at2"/>
<keyword evidence="3" id="KW-1185">Reference proteome</keyword>
<reference evidence="2 3" key="1">
    <citation type="submission" date="2018-06" db="EMBL/GenBank/DDBJ databases">
        <title>Genomic Encyclopedia of Type Strains, Phase IV (KMG-IV): sequencing the most valuable type-strain genomes for metagenomic binning, comparative biology and taxonomic classification.</title>
        <authorList>
            <person name="Goeker M."/>
        </authorList>
    </citation>
    <scope>NUCLEOTIDE SEQUENCE [LARGE SCALE GENOMIC DNA]</scope>
    <source>
        <strain evidence="2 3">DSM 45521</strain>
    </source>
</reference>
<keyword evidence="1" id="KW-0812">Transmembrane</keyword>
<feature type="transmembrane region" description="Helical" evidence="1">
    <location>
        <begin position="30"/>
        <end position="51"/>
    </location>
</feature>
<dbReference type="InterPro" id="IPR018723">
    <property type="entry name" value="DUF2254_membrane"/>
</dbReference>
<evidence type="ECO:0000313" key="3">
    <source>
        <dbReference type="Proteomes" id="UP000247591"/>
    </source>
</evidence>
<evidence type="ECO:0000313" key="2">
    <source>
        <dbReference type="EMBL" id="PYE17885.1"/>
    </source>
</evidence>
<dbReference type="Proteomes" id="UP000247591">
    <property type="component" value="Unassembled WGS sequence"/>
</dbReference>